<dbReference type="Gene3D" id="3.30.1310.10">
    <property type="entry name" value="Nucleoid-associated protein YbaB-like domain"/>
    <property type="match status" value="1"/>
</dbReference>
<dbReference type="GO" id="GO:0043590">
    <property type="term" value="C:bacterial nucleoid"/>
    <property type="evidence" value="ECO:0007669"/>
    <property type="project" value="UniProtKB-UniRule"/>
</dbReference>
<dbReference type="InterPro" id="IPR036894">
    <property type="entry name" value="YbaB-like_sf"/>
</dbReference>
<feature type="compositionally biased region" description="Basic and acidic residues" evidence="3">
    <location>
        <begin position="152"/>
        <end position="173"/>
    </location>
</feature>
<feature type="region of interest" description="Disordered" evidence="3">
    <location>
        <begin position="120"/>
        <end position="173"/>
    </location>
</feature>
<evidence type="ECO:0000256" key="3">
    <source>
        <dbReference type="SAM" id="MobiDB-lite"/>
    </source>
</evidence>
<organism evidence="4 5">
    <name type="scientific">Trebonia kvetii</name>
    <dbReference type="NCBI Taxonomy" id="2480626"/>
    <lineage>
        <taxon>Bacteria</taxon>
        <taxon>Bacillati</taxon>
        <taxon>Actinomycetota</taxon>
        <taxon>Actinomycetes</taxon>
        <taxon>Streptosporangiales</taxon>
        <taxon>Treboniaceae</taxon>
        <taxon>Trebonia</taxon>
    </lineage>
</organism>
<dbReference type="PANTHER" id="PTHR33449">
    <property type="entry name" value="NUCLEOID-ASSOCIATED PROTEIN YBAB"/>
    <property type="match status" value="1"/>
</dbReference>
<sequence length="173" mass="17678">MGPGGFDMQQIFAAAQQALSAQQELANTEVIGTAGGGAVRAVVSGVGQLLDLTIDPGAIDPADPAESASTIADLVLAAVRDAWDAAVDLQQRQLGALGGGGFGGAPAGFDLSSLGLPGFGGELAHGGTDDDDDDEDDDDEDFDDEDDDDLIYEDRPAGAPHDDPRAFPEEHKD</sequence>
<dbReference type="RefSeq" id="WP_145861687.1">
    <property type="nucleotide sequence ID" value="NZ_RPFW01000010.1"/>
</dbReference>
<proteinExistence type="inferred from homology"/>
<comment type="caution">
    <text evidence="4">The sequence shown here is derived from an EMBL/GenBank/DDBJ whole genome shotgun (WGS) entry which is preliminary data.</text>
</comment>
<dbReference type="Proteomes" id="UP000460272">
    <property type="component" value="Unassembled WGS sequence"/>
</dbReference>
<dbReference type="SUPFAM" id="SSF82607">
    <property type="entry name" value="YbaB-like"/>
    <property type="match status" value="1"/>
</dbReference>
<comment type="subcellular location">
    <subcellularLocation>
        <location evidence="2">Cytoplasm</location>
        <location evidence="2">Nucleoid</location>
    </subcellularLocation>
</comment>
<evidence type="ECO:0000256" key="1">
    <source>
        <dbReference type="ARBA" id="ARBA00023125"/>
    </source>
</evidence>
<evidence type="ECO:0000313" key="4">
    <source>
        <dbReference type="EMBL" id="TVZ00105.1"/>
    </source>
</evidence>
<dbReference type="PANTHER" id="PTHR33449:SF1">
    <property type="entry name" value="NUCLEOID-ASSOCIATED PROTEIN YBAB"/>
    <property type="match status" value="1"/>
</dbReference>
<comment type="subunit">
    <text evidence="2">Homodimer.</text>
</comment>
<dbReference type="GO" id="GO:0005829">
    <property type="term" value="C:cytosol"/>
    <property type="evidence" value="ECO:0007669"/>
    <property type="project" value="TreeGrafter"/>
</dbReference>
<protein>
    <recommendedName>
        <fullName evidence="2">Nucleoid-associated protein EAS64_39255</fullName>
    </recommendedName>
</protein>
<name>A0A6P2BPK9_9ACTN</name>
<evidence type="ECO:0000256" key="2">
    <source>
        <dbReference type="HAMAP-Rule" id="MF_00274"/>
    </source>
</evidence>
<dbReference type="InterPro" id="IPR004401">
    <property type="entry name" value="YbaB/EbfC"/>
</dbReference>
<keyword evidence="5" id="KW-1185">Reference proteome</keyword>
<keyword evidence="2" id="KW-0963">Cytoplasm</keyword>
<dbReference type="Pfam" id="PF02575">
    <property type="entry name" value="YbaB_DNA_bd"/>
    <property type="match status" value="1"/>
</dbReference>
<reference evidence="4 5" key="1">
    <citation type="submission" date="2018-11" db="EMBL/GenBank/DDBJ databases">
        <title>Trebonia kvetii gen.nov., sp.nov., a novel acidophilic actinobacterium, and proposal of the new actinobacterial family Treboniaceae fam. nov.</title>
        <authorList>
            <person name="Rapoport D."/>
            <person name="Sagova-Mareckova M."/>
            <person name="Sedlacek I."/>
            <person name="Provaznik J."/>
            <person name="Kralova S."/>
            <person name="Pavlinic D."/>
            <person name="Benes V."/>
            <person name="Kopecky J."/>
        </authorList>
    </citation>
    <scope>NUCLEOTIDE SEQUENCE [LARGE SCALE GENOMIC DNA]</scope>
    <source>
        <strain evidence="4 5">15Tr583</strain>
    </source>
</reference>
<feature type="compositionally biased region" description="Acidic residues" evidence="3">
    <location>
        <begin position="129"/>
        <end position="151"/>
    </location>
</feature>
<dbReference type="AlphaFoldDB" id="A0A6P2BPK9"/>
<dbReference type="HAMAP" id="MF_00274">
    <property type="entry name" value="DNA_YbaB_EbfC"/>
    <property type="match status" value="1"/>
</dbReference>
<evidence type="ECO:0000313" key="5">
    <source>
        <dbReference type="Proteomes" id="UP000460272"/>
    </source>
</evidence>
<dbReference type="GO" id="GO:0003677">
    <property type="term" value="F:DNA binding"/>
    <property type="evidence" value="ECO:0007669"/>
    <property type="project" value="UniProtKB-UniRule"/>
</dbReference>
<keyword evidence="1 2" id="KW-0238">DNA-binding</keyword>
<comment type="similarity">
    <text evidence="2">Belongs to the YbaB/EbfC family.</text>
</comment>
<gene>
    <name evidence="4" type="ORF">EAS64_39255</name>
</gene>
<accession>A0A6P2BPK9</accession>
<comment type="function">
    <text evidence="2">Binds to DNA and alters its conformation. May be involved in regulation of gene expression, nucleoid organization and DNA protection.</text>
</comment>
<dbReference type="EMBL" id="RPFW01000010">
    <property type="protein sequence ID" value="TVZ00105.1"/>
    <property type="molecule type" value="Genomic_DNA"/>
</dbReference>